<dbReference type="GO" id="GO:0032502">
    <property type="term" value="P:developmental process"/>
    <property type="evidence" value="ECO:0007669"/>
    <property type="project" value="InterPro"/>
</dbReference>
<dbReference type="GO" id="GO:0005524">
    <property type="term" value="F:ATP binding"/>
    <property type="evidence" value="ECO:0007669"/>
    <property type="project" value="UniProtKB-UniRule"/>
</dbReference>
<evidence type="ECO:0000256" key="4">
    <source>
        <dbReference type="PROSITE-ProRule" id="PRU01002"/>
    </source>
</evidence>
<keyword evidence="3 5" id="KW-0539">Nucleus</keyword>
<feature type="domain" description="QLQ" evidence="7">
    <location>
        <begin position="19"/>
        <end position="54"/>
    </location>
</feature>
<dbReference type="PANTHER" id="PTHR31602">
    <property type="entry name" value="GROWTH-REGULATING FACTOR 5"/>
    <property type="match status" value="1"/>
</dbReference>
<comment type="similarity">
    <text evidence="2 5">Belongs to the GRF family.</text>
</comment>
<proteinExistence type="inferred from homology"/>
<dbReference type="PROSITE" id="PS51667">
    <property type="entry name" value="WRC"/>
    <property type="match status" value="1"/>
</dbReference>
<reference evidence="9 10" key="1">
    <citation type="journal article" date="2022" name="Nat. Plants">
        <title>Genomes of leafy and leafless Platanthera orchids illuminate the evolution of mycoheterotrophy.</title>
        <authorList>
            <person name="Li M.H."/>
            <person name="Liu K.W."/>
            <person name="Li Z."/>
            <person name="Lu H.C."/>
            <person name="Ye Q.L."/>
            <person name="Zhang D."/>
            <person name="Wang J.Y."/>
            <person name="Li Y.F."/>
            <person name="Zhong Z.M."/>
            <person name="Liu X."/>
            <person name="Yu X."/>
            <person name="Liu D.K."/>
            <person name="Tu X.D."/>
            <person name="Liu B."/>
            <person name="Hao Y."/>
            <person name="Liao X.Y."/>
            <person name="Jiang Y.T."/>
            <person name="Sun W.H."/>
            <person name="Chen J."/>
            <person name="Chen Y.Q."/>
            <person name="Ai Y."/>
            <person name="Zhai J.W."/>
            <person name="Wu S.S."/>
            <person name="Zhou Z."/>
            <person name="Hsiao Y.Y."/>
            <person name="Wu W.L."/>
            <person name="Chen Y.Y."/>
            <person name="Lin Y.F."/>
            <person name="Hsu J.L."/>
            <person name="Li C.Y."/>
            <person name="Wang Z.W."/>
            <person name="Zhao X."/>
            <person name="Zhong W.Y."/>
            <person name="Ma X.K."/>
            <person name="Ma L."/>
            <person name="Huang J."/>
            <person name="Chen G.Z."/>
            <person name="Huang M.Z."/>
            <person name="Huang L."/>
            <person name="Peng D.H."/>
            <person name="Luo Y.B."/>
            <person name="Zou S.Q."/>
            <person name="Chen S.P."/>
            <person name="Lan S."/>
            <person name="Tsai W.C."/>
            <person name="Van de Peer Y."/>
            <person name="Liu Z.J."/>
        </authorList>
    </citation>
    <scope>NUCLEOTIDE SEQUENCE [LARGE SCALE GENOMIC DNA]</scope>
    <source>
        <strain evidence="9">Lor287</strain>
    </source>
</reference>
<dbReference type="PANTHER" id="PTHR31602:SF8">
    <property type="entry name" value="GROWTH-REGULATING FACTOR 5"/>
    <property type="match status" value="1"/>
</dbReference>
<comment type="caution">
    <text evidence="4">Lacks conserved residue(s) required for the propagation of feature annotation.</text>
</comment>
<comment type="domain">
    <text evidence="5">The QLQ domain and WRC domain may be involved in protein-protein interaction and DNA-binding, respectively.</text>
</comment>
<dbReference type="Pfam" id="PF08880">
    <property type="entry name" value="QLQ"/>
    <property type="match status" value="1"/>
</dbReference>
<dbReference type="GO" id="GO:0005634">
    <property type="term" value="C:nucleus"/>
    <property type="evidence" value="ECO:0007669"/>
    <property type="project" value="UniProtKB-SubCell"/>
</dbReference>
<dbReference type="Pfam" id="PF08879">
    <property type="entry name" value="WRC"/>
    <property type="match status" value="1"/>
</dbReference>
<feature type="compositionally biased region" description="Basic residues" evidence="6">
    <location>
        <begin position="112"/>
        <end position="121"/>
    </location>
</feature>
<evidence type="ECO:0000259" key="8">
    <source>
        <dbReference type="PROSITE" id="PS51667"/>
    </source>
</evidence>
<evidence type="ECO:0000256" key="3">
    <source>
        <dbReference type="ARBA" id="ARBA00023242"/>
    </source>
</evidence>
<gene>
    <name evidence="9" type="primary">GRF4</name>
    <name evidence="9" type="ORF">KSP39_PZI001299</name>
</gene>
<dbReference type="InterPro" id="IPR014978">
    <property type="entry name" value="Gln-Leu-Gln_QLQ"/>
</dbReference>
<evidence type="ECO:0000256" key="2">
    <source>
        <dbReference type="ARBA" id="ARBA00008122"/>
    </source>
</evidence>
<dbReference type="Proteomes" id="UP001418222">
    <property type="component" value="Unassembled WGS sequence"/>
</dbReference>
<keyword evidence="5" id="KW-0804">Transcription</keyword>
<evidence type="ECO:0000313" key="9">
    <source>
        <dbReference type="EMBL" id="KAK8957525.1"/>
    </source>
</evidence>
<name>A0AAP0GFN7_9ASPA</name>
<evidence type="ECO:0000313" key="10">
    <source>
        <dbReference type="Proteomes" id="UP001418222"/>
    </source>
</evidence>
<organism evidence="9 10">
    <name type="scientific">Platanthera zijinensis</name>
    <dbReference type="NCBI Taxonomy" id="2320716"/>
    <lineage>
        <taxon>Eukaryota</taxon>
        <taxon>Viridiplantae</taxon>
        <taxon>Streptophyta</taxon>
        <taxon>Embryophyta</taxon>
        <taxon>Tracheophyta</taxon>
        <taxon>Spermatophyta</taxon>
        <taxon>Magnoliopsida</taxon>
        <taxon>Liliopsida</taxon>
        <taxon>Asparagales</taxon>
        <taxon>Orchidaceae</taxon>
        <taxon>Orchidoideae</taxon>
        <taxon>Orchideae</taxon>
        <taxon>Orchidinae</taxon>
        <taxon>Platanthera</taxon>
    </lineage>
</organism>
<dbReference type="InterPro" id="IPR031137">
    <property type="entry name" value="GRF"/>
</dbReference>
<dbReference type="SMART" id="SM00951">
    <property type="entry name" value="QLQ"/>
    <property type="match status" value="1"/>
</dbReference>
<keyword evidence="5" id="KW-0805">Transcription regulation</keyword>
<comment type="subcellular location">
    <subcellularLocation>
        <location evidence="1 5">Nucleus</location>
    </subcellularLocation>
</comment>
<evidence type="ECO:0000259" key="7">
    <source>
        <dbReference type="PROSITE" id="PS51666"/>
    </source>
</evidence>
<dbReference type="AlphaFoldDB" id="A0AAP0GFN7"/>
<comment type="function">
    <text evidence="5">Transcription activator.</text>
</comment>
<evidence type="ECO:0000256" key="6">
    <source>
        <dbReference type="SAM" id="MobiDB-lite"/>
    </source>
</evidence>
<protein>
    <recommendedName>
        <fullName evidence="5">Growth-regulating factor</fullName>
    </recommendedName>
</protein>
<keyword evidence="5" id="KW-0010">Activator</keyword>
<evidence type="ECO:0000256" key="1">
    <source>
        <dbReference type="ARBA" id="ARBA00004123"/>
    </source>
</evidence>
<keyword evidence="10" id="KW-1185">Reference proteome</keyword>
<comment type="caution">
    <text evidence="9">The sequence shown here is derived from an EMBL/GenBank/DDBJ whole genome shotgun (WGS) entry which is preliminary data.</text>
</comment>
<feature type="domain" description="WRC" evidence="8">
    <location>
        <begin position="82"/>
        <end position="126"/>
    </location>
</feature>
<evidence type="ECO:0000256" key="5">
    <source>
        <dbReference type="RuleBase" id="RU367127"/>
    </source>
</evidence>
<dbReference type="PROSITE" id="PS51666">
    <property type="entry name" value="QLQ"/>
    <property type="match status" value="1"/>
</dbReference>
<dbReference type="InterPro" id="IPR014977">
    <property type="entry name" value="WRC_dom"/>
</dbReference>
<dbReference type="GO" id="GO:0006355">
    <property type="term" value="P:regulation of DNA-templated transcription"/>
    <property type="evidence" value="ECO:0007669"/>
    <property type="project" value="InterPro"/>
</dbReference>
<sequence length="361" mass="39987">MNRTASSGPAGSAIAGRPPFTASQWEELEHQALIFKYLITGIPVPPELLLTIRRNYDSIAASFYSQPPSSLSFCSFYGKKVDPEPGRCRRTDGKKWRCSKDAYTDSKYCERHMHRGRSRSRKPVETSQAIPHSQSSSSTEKPVAPSSAPNSGGVRVAGGESFRGLPFRSMAAAPAASSSQVQIDPVSLSYGMSAAIGAPAKEFRYLHESKPEVDKCSFFSEPSGTLRTPSMHSSFDNPWRQMPSTIYSFPPWKEKDDSFLHGSYLQLQPTRDLRPVPVSSSHHNHHQHSLFGSEFNSLEPPCKSVQPLLPFFDEWPRTRNSWSDLEDERANQASFATTQLSISIPMVSSDFSTTTSLSQNG</sequence>
<feature type="region of interest" description="Disordered" evidence="6">
    <location>
        <begin position="109"/>
        <end position="157"/>
    </location>
</feature>
<dbReference type="GO" id="GO:0006351">
    <property type="term" value="P:DNA-templated transcription"/>
    <property type="evidence" value="ECO:0007669"/>
    <property type="project" value="UniProtKB-UniRule"/>
</dbReference>
<dbReference type="EMBL" id="JBBWWQ010000001">
    <property type="protein sequence ID" value="KAK8957525.1"/>
    <property type="molecule type" value="Genomic_DNA"/>
</dbReference>
<accession>A0AAP0GFN7</accession>